<name>A0A835W1C5_9CHLO</name>
<dbReference type="PROSITE" id="PS50097">
    <property type="entry name" value="BTB"/>
    <property type="match status" value="1"/>
</dbReference>
<dbReference type="PANTHER" id="PTHR24413">
    <property type="entry name" value="SPECKLE-TYPE POZ PROTEIN"/>
    <property type="match status" value="1"/>
</dbReference>
<gene>
    <name evidence="4" type="ORF">HYH02_012519</name>
</gene>
<comment type="pathway">
    <text evidence="1">Protein modification; protein ubiquitination.</text>
</comment>
<comment type="caution">
    <text evidence="4">The sequence shown here is derived from an EMBL/GenBank/DDBJ whole genome shotgun (WGS) entry which is preliminary data.</text>
</comment>
<dbReference type="AlphaFoldDB" id="A0A835W1C5"/>
<dbReference type="EMBL" id="JAEHOD010000061">
    <property type="protein sequence ID" value="KAG2433588.1"/>
    <property type="molecule type" value="Genomic_DNA"/>
</dbReference>
<feature type="compositionally biased region" description="Low complexity" evidence="2">
    <location>
        <begin position="148"/>
        <end position="157"/>
    </location>
</feature>
<dbReference type="SMART" id="SM00225">
    <property type="entry name" value="BTB"/>
    <property type="match status" value="1"/>
</dbReference>
<evidence type="ECO:0000313" key="5">
    <source>
        <dbReference type="Proteomes" id="UP000613740"/>
    </source>
</evidence>
<keyword evidence="5" id="KW-1185">Reference proteome</keyword>
<protein>
    <recommendedName>
        <fullName evidence="3">BTB domain-containing protein</fullName>
    </recommendedName>
</protein>
<evidence type="ECO:0000256" key="1">
    <source>
        <dbReference type="ARBA" id="ARBA00004906"/>
    </source>
</evidence>
<reference evidence="4" key="1">
    <citation type="journal article" date="2020" name="bioRxiv">
        <title>Comparative genomics of Chlamydomonas.</title>
        <authorList>
            <person name="Craig R.J."/>
            <person name="Hasan A.R."/>
            <person name="Ness R.W."/>
            <person name="Keightley P.D."/>
        </authorList>
    </citation>
    <scope>NUCLEOTIDE SEQUENCE</scope>
    <source>
        <strain evidence="4">CCAP 11/173</strain>
    </source>
</reference>
<evidence type="ECO:0000259" key="3">
    <source>
        <dbReference type="PROSITE" id="PS50097"/>
    </source>
</evidence>
<dbReference type="InterPro" id="IPR000210">
    <property type="entry name" value="BTB/POZ_dom"/>
</dbReference>
<dbReference type="Pfam" id="PF00651">
    <property type="entry name" value="BTB"/>
    <property type="match status" value="1"/>
</dbReference>
<dbReference type="Gene3D" id="3.30.710.10">
    <property type="entry name" value="Potassium Channel Kv1.1, Chain A"/>
    <property type="match status" value="1"/>
</dbReference>
<proteinExistence type="predicted"/>
<dbReference type="OrthoDB" id="546239at2759"/>
<dbReference type="Proteomes" id="UP000613740">
    <property type="component" value="Unassembled WGS sequence"/>
</dbReference>
<evidence type="ECO:0000313" key="4">
    <source>
        <dbReference type="EMBL" id="KAG2433588.1"/>
    </source>
</evidence>
<accession>A0A835W1C5</accession>
<dbReference type="CDD" id="cd18186">
    <property type="entry name" value="BTB_POZ_ZBTB_KLHL-like"/>
    <property type="match status" value="1"/>
</dbReference>
<dbReference type="InterPro" id="IPR011333">
    <property type="entry name" value="SKP1/BTB/POZ_sf"/>
</dbReference>
<organism evidence="4 5">
    <name type="scientific">Chlamydomonas schloesseri</name>
    <dbReference type="NCBI Taxonomy" id="2026947"/>
    <lineage>
        <taxon>Eukaryota</taxon>
        <taxon>Viridiplantae</taxon>
        <taxon>Chlorophyta</taxon>
        <taxon>core chlorophytes</taxon>
        <taxon>Chlorophyceae</taxon>
        <taxon>CS clade</taxon>
        <taxon>Chlamydomonadales</taxon>
        <taxon>Chlamydomonadaceae</taxon>
        <taxon>Chlamydomonas</taxon>
    </lineage>
</organism>
<feature type="domain" description="BTB" evidence="3">
    <location>
        <begin position="162"/>
        <end position="220"/>
    </location>
</feature>
<sequence>MNPYVTTPPIYWRIVVPNWKDPAQDVVLGGHNPNYFNPSTPSWGYKEAIALSKLTTSSGFLRRDGALLLRLELELSATAAAAAAGRGGGRAYPTNLEDGIASRSDMGSDFLSLLNNPGPTSDLTILATAPGVVVVKEEPKKGKKRKTSAASSCSSNSTKGLRRFPVHRAVLAARCPYFAMHFASGMRDSKTRELHMPDTDPDALAALLRFVYGGKLTVTSREHARCCFELADRLLLPKAVALLREHLLSTLSTSEIFEDLTWAADMDDGQEELLTGMVDFAAEAQEELPQAAVADLAATHPALVAQLFTARARAATRTYA</sequence>
<dbReference type="SUPFAM" id="SSF54695">
    <property type="entry name" value="POZ domain"/>
    <property type="match status" value="1"/>
</dbReference>
<evidence type="ECO:0000256" key="2">
    <source>
        <dbReference type="SAM" id="MobiDB-lite"/>
    </source>
</evidence>
<feature type="region of interest" description="Disordered" evidence="2">
    <location>
        <begin position="137"/>
        <end position="157"/>
    </location>
</feature>